<evidence type="ECO:0000256" key="2">
    <source>
        <dbReference type="ARBA" id="ARBA00038334"/>
    </source>
</evidence>
<dbReference type="Proteomes" id="UP000559256">
    <property type="component" value="Unassembled WGS sequence"/>
</dbReference>
<dbReference type="PRINTS" id="PR00412">
    <property type="entry name" value="EPOXHYDRLASE"/>
</dbReference>
<keyword evidence="5" id="KW-1185">Reference proteome</keyword>
<keyword evidence="1" id="KW-0378">Hydrolase</keyword>
<evidence type="ECO:0000313" key="5">
    <source>
        <dbReference type="Proteomes" id="UP000559256"/>
    </source>
</evidence>
<organism evidence="4 5">
    <name type="scientific">Tetrapyrgos nigripes</name>
    <dbReference type="NCBI Taxonomy" id="182062"/>
    <lineage>
        <taxon>Eukaryota</taxon>
        <taxon>Fungi</taxon>
        <taxon>Dikarya</taxon>
        <taxon>Basidiomycota</taxon>
        <taxon>Agaricomycotina</taxon>
        <taxon>Agaricomycetes</taxon>
        <taxon>Agaricomycetidae</taxon>
        <taxon>Agaricales</taxon>
        <taxon>Marasmiineae</taxon>
        <taxon>Marasmiaceae</taxon>
        <taxon>Tetrapyrgos</taxon>
    </lineage>
</organism>
<accession>A0A8H5C5F3</accession>
<evidence type="ECO:0000256" key="1">
    <source>
        <dbReference type="ARBA" id="ARBA00022801"/>
    </source>
</evidence>
<evidence type="ECO:0000259" key="3">
    <source>
        <dbReference type="Pfam" id="PF00561"/>
    </source>
</evidence>
<protein>
    <recommendedName>
        <fullName evidence="3">AB hydrolase-1 domain-containing protein</fullName>
    </recommendedName>
</protein>
<dbReference type="EMBL" id="JAACJM010000259">
    <property type="protein sequence ID" value="KAF5334478.1"/>
    <property type="molecule type" value="Genomic_DNA"/>
</dbReference>
<dbReference type="InterPro" id="IPR000073">
    <property type="entry name" value="AB_hydrolase_1"/>
</dbReference>
<dbReference type="AlphaFoldDB" id="A0A8H5C5F3"/>
<comment type="similarity">
    <text evidence="2">Belongs to the AB hydrolase superfamily. Epoxide hydrolase family.</text>
</comment>
<dbReference type="InterPro" id="IPR029058">
    <property type="entry name" value="AB_hydrolase_fold"/>
</dbReference>
<name>A0A8H5C5F3_9AGAR</name>
<dbReference type="Gene3D" id="3.40.50.1820">
    <property type="entry name" value="alpha/beta hydrolase"/>
    <property type="match status" value="1"/>
</dbReference>
<dbReference type="InterPro" id="IPR000639">
    <property type="entry name" value="Epox_hydrolase-like"/>
</dbReference>
<comment type="caution">
    <text evidence="4">The sequence shown here is derived from an EMBL/GenBank/DDBJ whole genome shotgun (WGS) entry which is preliminary data.</text>
</comment>
<reference evidence="4 5" key="1">
    <citation type="journal article" date="2020" name="ISME J.">
        <title>Uncovering the hidden diversity of litter-decomposition mechanisms in mushroom-forming fungi.</title>
        <authorList>
            <person name="Floudas D."/>
            <person name="Bentzer J."/>
            <person name="Ahren D."/>
            <person name="Johansson T."/>
            <person name="Persson P."/>
            <person name="Tunlid A."/>
        </authorList>
    </citation>
    <scope>NUCLEOTIDE SEQUENCE [LARGE SCALE GENOMIC DNA]</scope>
    <source>
        <strain evidence="4 5">CBS 291.85</strain>
    </source>
</reference>
<feature type="domain" description="AB hydrolase-1" evidence="3">
    <location>
        <begin position="44"/>
        <end position="138"/>
    </location>
</feature>
<dbReference type="SUPFAM" id="SSF53474">
    <property type="entry name" value="alpha/beta-Hydrolases"/>
    <property type="match status" value="1"/>
</dbReference>
<evidence type="ECO:0000313" key="4">
    <source>
        <dbReference type="EMBL" id="KAF5334478.1"/>
    </source>
</evidence>
<proteinExistence type="inferred from homology"/>
<dbReference type="OrthoDB" id="6431331at2759"/>
<dbReference type="GO" id="GO:0016787">
    <property type="term" value="F:hydrolase activity"/>
    <property type="evidence" value="ECO:0007669"/>
    <property type="project" value="UniProtKB-KW"/>
</dbReference>
<dbReference type="PANTHER" id="PTHR43329">
    <property type="entry name" value="EPOXIDE HYDROLASE"/>
    <property type="match status" value="1"/>
</dbReference>
<sequence length="304" mass="34160">MPLPTSSTPCLQRNAWIPIDVQGGQLRIHYLDQHPTPHTQSRGTILLIHGFPQTSYQFRHVLTPLANAGYRVIAPDYRGAGDSSHPASGYEKQTMAADLHTLLQHLQVDFPVHIVGQDIGAMIAHAFATSFPNDVISITWGECPLPGSSFYEASKTSIEKFHFIFHCVPDGLPEALVSGREAIYLKQFFDRLIIRTEGISSGDFNHYVEKYAQPDGMRGAFEVYRAFEMDKRRNLEWRETNGRCKVPSLLLSGQLGSHASEARRMGEEFYEDVKTAEVEGSGHYITEENPEDSVAKILCFYDEL</sequence>
<dbReference type="Pfam" id="PF00561">
    <property type="entry name" value="Abhydrolase_1"/>
    <property type="match status" value="1"/>
</dbReference>
<gene>
    <name evidence="4" type="ORF">D9758_017556</name>
</gene>